<sequence>SDIVMLTDRFIVKNLEQHLAVSHTCVIVPKDPNHEFQADEILLNVSYCMFLILVNHEPKECEESTHITSEFTIIKLTDFDFISTNVNVVQNMQGGISSVASDNCSDIDLIIEDVESTTSLALKKLCVTMFRSSKQGIGLSTVINEFMTSFLTSVASVNTTSEMV</sequence>
<name>A0ACA9P7V2_9GLOM</name>
<dbReference type="EMBL" id="CAJVPW010020871">
    <property type="protein sequence ID" value="CAG8691052.1"/>
    <property type="molecule type" value="Genomic_DNA"/>
</dbReference>
<evidence type="ECO:0000313" key="2">
    <source>
        <dbReference type="Proteomes" id="UP000789366"/>
    </source>
</evidence>
<proteinExistence type="predicted"/>
<protein>
    <submittedName>
        <fullName evidence="1">14029_t:CDS:1</fullName>
    </submittedName>
</protein>
<reference evidence="1" key="1">
    <citation type="submission" date="2021-06" db="EMBL/GenBank/DDBJ databases">
        <authorList>
            <person name="Kallberg Y."/>
            <person name="Tangrot J."/>
            <person name="Rosling A."/>
        </authorList>
    </citation>
    <scope>NUCLEOTIDE SEQUENCE</scope>
    <source>
        <strain evidence="1">28 12/20/2015</strain>
    </source>
</reference>
<evidence type="ECO:0000313" key="1">
    <source>
        <dbReference type="EMBL" id="CAG8691052.1"/>
    </source>
</evidence>
<accession>A0ACA9P7V2</accession>
<organism evidence="1 2">
    <name type="scientific">Cetraspora pellucida</name>
    <dbReference type="NCBI Taxonomy" id="1433469"/>
    <lineage>
        <taxon>Eukaryota</taxon>
        <taxon>Fungi</taxon>
        <taxon>Fungi incertae sedis</taxon>
        <taxon>Mucoromycota</taxon>
        <taxon>Glomeromycotina</taxon>
        <taxon>Glomeromycetes</taxon>
        <taxon>Diversisporales</taxon>
        <taxon>Gigasporaceae</taxon>
        <taxon>Cetraspora</taxon>
    </lineage>
</organism>
<comment type="caution">
    <text evidence="1">The sequence shown here is derived from an EMBL/GenBank/DDBJ whole genome shotgun (WGS) entry which is preliminary data.</text>
</comment>
<feature type="non-terminal residue" evidence="1">
    <location>
        <position position="1"/>
    </location>
</feature>
<gene>
    <name evidence="1" type="ORF">SPELUC_LOCUS10754</name>
</gene>
<dbReference type="Proteomes" id="UP000789366">
    <property type="component" value="Unassembled WGS sequence"/>
</dbReference>
<keyword evidence="2" id="KW-1185">Reference proteome</keyword>